<dbReference type="PROSITE" id="PS51826">
    <property type="entry name" value="PSBD"/>
    <property type="match status" value="1"/>
</dbReference>
<comment type="similarity">
    <text evidence="2 6">Belongs to the 2-oxoacid dehydrogenase family.</text>
</comment>
<dbReference type="PANTHER" id="PTHR43178:SF5">
    <property type="entry name" value="LIPOAMIDE ACYLTRANSFERASE COMPONENT OF BRANCHED-CHAIN ALPHA-KETO ACID DEHYDROGENASE COMPLEX, MITOCHONDRIAL"/>
    <property type="match status" value="1"/>
</dbReference>
<dbReference type="Gene3D" id="4.10.320.10">
    <property type="entry name" value="E3-binding domain"/>
    <property type="match status" value="1"/>
</dbReference>
<dbReference type="CDD" id="cd06849">
    <property type="entry name" value="lipoyl_domain"/>
    <property type="match status" value="1"/>
</dbReference>
<dbReference type="Pfam" id="PF00364">
    <property type="entry name" value="Biotin_lipoyl"/>
    <property type="match status" value="1"/>
</dbReference>
<sequence>MEVKFHDIGEGLNEGEIVHFFVQVGEKVTVDQPLVELQTDKMIAEIPSPIAGTVKAIHFETGESISVGDIILEIDDGREKTVSKEAKYEDKQVVPLQTEKKVPSENNYKRILAAPYTRKIARDQGVDIEKIRGTGPGGRITEDDVYQSIVVDRPLSTTEVVEESVMMDVPAATIREEQAADTIPFKGIRKQIAKNMSHSLQTIPHVTHFEEVDLTNLSKLRSELKETGDNISAVAFFLKALAIALKEYPLFNAQLDEENDVIRLIKNYHIGLATNTKNGLMVPVLSNVNKKSLREIHEEMKALTKKAQEGTLSMAEMQNGTFTISNVGPIGGIGATPIINHPQTGIMAFHKMKKVPVVMENDEIAIRSMMNLSFSFDHRVADGATAVAFTNRFVELIEEPKKLLLELV</sequence>
<accession>A0ABW0TLM7</accession>
<dbReference type="Proteomes" id="UP001596109">
    <property type="component" value="Unassembled WGS sequence"/>
</dbReference>
<evidence type="ECO:0000256" key="3">
    <source>
        <dbReference type="ARBA" id="ARBA00022679"/>
    </source>
</evidence>
<proteinExistence type="inferred from homology"/>
<dbReference type="InterPro" id="IPR023213">
    <property type="entry name" value="CAT-like_dom_sf"/>
</dbReference>
<comment type="cofactor">
    <cofactor evidence="1 6">
        <name>(R)-lipoate</name>
        <dbReference type="ChEBI" id="CHEBI:83088"/>
    </cofactor>
</comment>
<evidence type="ECO:0000256" key="5">
    <source>
        <dbReference type="ARBA" id="ARBA00023315"/>
    </source>
</evidence>
<reference evidence="10" key="1">
    <citation type="journal article" date="2019" name="Int. J. Syst. Evol. Microbiol.">
        <title>The Global Catalogue of Microorganisms (GCM) 10K type strain sequencing project: providing services to taxonomists for standard genome sequencing and annotation.</title>
        <authorList>
            <consortium name="The Broad Institute Genomics Platform"/>
            <consortium name="The Broad Institute Genome Sequencing Center for Infectious Disease"/>
            <person name="Wu L."/>
            <person name="Ma J."/>
        </authorList>
    </citation>
    <scope>NUCLEOTIDE SEQUENCE [LARGE SCALE GENOMIC DNA]</scope>
    <source>
        <strain evidence="10">CGMCC 4.1434</strain>
    </source>
</reference>
<protein>
    <recommendedName>
        <fullName evidence="6">Dihydrolipoamide acetyltransferase component of pyruvate dehydrogenase complex</fullName>
        <ecNumber evidence="6">2.3.1.-</ecNumber>
    </recommendedName>
</protein>
<keyword evidence="5 6" id="KW-0012">Acyltransferase</keyword>
<dbReference type="InterPro" id="IPR050743">
    <property type="entry name" value="2-oxoacid_DH_E2_comp"/>
</dbReference>
<dbReference type="InterPro" id="IPR001078">
    <property type="entry name" value="2-oxoacid_DH_actylTfrase"/>
</dbReference>
<dbReference type="InterPro" id="IPR000089">
    <property type="entry name" value="Biotin_lipoyl"/>
</dbReference>
<comment type="caution">
    <text evidence="9">The sequence shown here is derived from an EMBL/GenBank/DDBJ whole genome shotgun (WGS) entry which is preliminary data.</text>
</comment>
<dbReference type="SUPFAM" id="SSF51230">
    <property type="entry name" value="Single hybrid motif"/>
    <property type="match status" value="1"/>
</dbReference>
<dbReference type="InterPro" id="IPR011053">
    <property type="entry name" value="Single_hybrid_motif"/>
</dbReference>
<dbReference type="RefSeq" id="WP_381434979.1">
    <property type="nucleotide sequence ID" value="NZ_JBHSNO010000006.1"/>
</dbReference>
<dbReference type="PANTHER" id="PTHR43178">
    <property type="entry name" value="DIHYDROLIPOAMIDE ACETYLTRANSFERASE COMPONENT OF PYRUVATE DEHYDROGENASE COMPLEX"/>
    <property type="match status" value="1"/>
</dbReference>
<evidence type="ECO:0000259" key="7">
    <source>
        <dbReference type="PROSITE" id="PS50968"/>
    </source>
</evidence>
<feature type="domain" description="Peripheral subunit-binding (PSBD)" evidence="8">
    <location>
        <begin position="112"/>
        <end position="149"/>
    </location>
</feature>
<dbReference type="EC" id="2.3.1.-" evidence="6"/>
<organism evidence="9 10">
    <name type="scientific">Sporosarcina soli</name>
    <dbReference type="NCBI Taxonomy" id="334736"/>
    <lineage>
        <taxon>Bacteria</taxon>
        <taxon>Bacillati</taxon>
        <taxon>Bacillota</taxon>
        <taxon>Bacilli</taxon>
        <taxon>Bacillales</taxon>
        <taxon>Caryophanaceae</taxon>
        <taxon>Sporosarcina</taxon>
    </lineage>
</organism>
<keyword evidence="4 6" id="KW-0450">Lipoyl</keyword>
<feature type="domain" description="Lipoyl-binding" evidence="7">
    <location>
        <begin position="1"/>
        <end position="75"/>
    </location>
</feature>
<dbReference type="PROSITE" id="PS50968">
    <property type="entry name" value="BIOTINYL_LIPOYL"/>
    <property type="match status" value="1"/>
</dbReference>
<keyword evidence="3 6" id="KW-0808">Transferase</keyword>
<dbReference type="Gene3D" id="2.40.50.100">
    <property type="match status" value="1"/>
</dbReference>
<dbReference type="SUPFAM" id="SSF47005">
    <property type="entry name" value="Peripheral subunit-binding domain of 2-oxo acid dehydrogenase complex"/>
    <property type="match status" value="1"/>
</dbReference>
<dbReference type="InterPro" id="IPR004167">
    <property type="entry name" value="PSBD"/>
</dbReference>
<evidence type="ECO:0000256" key="2">
    <source>
        <dbReference type="ARBA" id="ARBA00007317"/>
    </source>
</evidence>
<dbReference type="Pfam" id="PF02817">
    <property type="entry name" value="E3_binding"/>
    <property type="match status" value="1"/>
</dbReference>
<evidence type="ECO:0000256" key="4">
    <source>
        <dbReference type="ARBA" id="ARBA00022823"/>
    </source>
</evidence>
<evidence type="ECO:0000256" key="6">
    <source>
        <dbReference type="RuleBase" id="RU003423"/>
    </source>
</evidence>
<evidence type="ECO:0000313" key="10">
    <source>
        <dbReference type="Proteomes" id="UP001596109"/>
    </source>
</evidence>
<keyword evidence="10" id="KW-1185">Reference proteome</keyword>
<evidence type="ECO:0000256" key="1">
    <source>
        <dbReference type="ARBA" id="ARBA00001938"/>
    </source>
</evidence>
<dbReference type="Gene3D" id="3.30.559.10">
    <property type="entry name" value="Chloramphenicol acetyltransferase-like domain"/>
    <property type="match status" value="1"/>
</dbReference>
<dbReference type="SUPFAM" id="SSF52777">
    <property type="entry name" value="CoA-dependent acyltransferases"/>
    <property type="match status" value="1"/>
</dbReference>
<dbReference type="EMBL" id="JBHSNO010000006">
    <property type="protein sequence ID" value="MFC5589701.1"/>
    <property type="molecule type" value="Genomic_DNA"/>
</dbReference>
<dbReference type="GO" id="GO:0016746">
    <property type="term" value="F:acyltransferase activity"/>
    <property type="evidence" value="ECO:0007669"/>
    <property type="project" value="UniProtKB-KW"/>
</dbReference>
<dbReference type="Pfam" id="PF00198">
    <property type="entry name" value="2-oxoacid_dh"/>
    <property type="match status" value="1"/>
</dbReference>
<evidence type="ECO:0000259" key="8">
    <source>
        <dbReference type="PROSITE" id="PS51826"/>
    </source>
</evidence>
<name>A0ABW0TLM7_9BACL</name>
<dbReference type="InterPro" id="IPR036625">
    <property type="entry name" value="E3-bd_dom_sf"/>
</dbReference>
<evidence type="ECO:0000313" key="9">
    <source>
        <dbReference type="EMBL" id="MFC5589701.1"/>
    </source>
</evidence>
<gene>
    <name evidence="9" type="ORF">ACFPRA_12420</name>
</gene>